<feature type="chain" id="PRO_5036175895" evidence="3">
    <location>
        <begin position="18"/>
        <end position="183"/>
    </location>
</feature>
<dbReference type="EMBL" id="CADCXU010035306">
    <property type="protein sequence ID" value="CAB0020412.1"/>
    <property type="molecule type" value="Genomic_DNA"/>
</dbReference>
<dbReference type="Proteomes" id="UP000479000">
    <property type="component" value="Unassembled WGS sequence"/>
</dbReference>
<evidence type="ECO:0000313" key="6">
    <source>
        <dbReference type="Proteomes" id="UP000479000"/>
    </source>
</evidence>
<feature type="transmembrane region" description="Helical" evidence="2">
    <location>
        <begin position="92"/>
        <end position="113"/>
    </location>
</feature>
<evidence type="ECO:0000313" key="5">
    <source>
        <dbReference type="EMBL" id="CAB0020421.1"/>
    </source>
</evidence>
<evidence type="ECO:0000256" key="1">
    <source>
        <dbReference type="SAM" id="MobiDB-lite"/>
    </source>
</evidence>
<evidence type="ECO:0000313" key="4">
    <source>
        <dbReference type="EMBL" id="CAB0020412.1"/>
    </source>
</evidence>
<keyword evidence="3" id="KW-0732">Signal</keyword>
<evidence type="ECO:0000256" key="3">
    <source>
        <dbReference type="SAM" id="SignalP"/>
    </source>
</evidence>
<keyword evidence="2" id="KW-0472">Membrane</keyword>
<dbReference type="EMBL" id="CADCXU010035308">
    <property type="protein sequence ID" value="CAB0020421.1"/>
    <property type="molecule type" value="Genomic_DNA"/>
</dbReference>
<proteinExistence type="predicted"/>
<feature type="compositionally biased region" description="Basic residues" evidence="1">
    <location>
        <begin position="131"/>
        <end position="140"/>
    </location>
</feature>
<gene>
    <name evidence="4" type="ORF">NTEN_LOCUS23999</name>
    <name evidence="5" type="ORF">NTEN_LOCUS24007</name>
</gene>
<sequence length="183" mass="20598">MELQIFLVAVLANCAYADGDFGGVDMSELEFIVGEMSTAECLQLATALRADGHEKDVEEGVTCLDDLLRCGDEARAESSTSTKSSWSWYDTAITVALVYTGGVLLWLAVHVLVRKMTRDQCSDSDDDEQHKKKRKKRKRQSTPDETPRDSRDSANVEEVASFYHHYYRPPRPGAGRNTKKIYR</sequence>
<keyword evidence="2" id="KW-1133">Transmembrane helix</keyword>
<dbReference type="OrthoDB" id="6647089at2759"/>
<dbReference type="AlphaFoldDB" id="A0A6H5HQU1"/>
<accession>A0A6H5HQU1</accession>
<reference evidence="4 6" key="1">
    <citation type="submission" date="2020-02" db="EMBL/GenBank/DDBJ databases">
        <authorList>
            <person name="Ferguson B K."/>
        </authorList>
    </citation>
    <scope>NUCLEOTIDE SEQUENCE [LARGE SCALE GENOMIC DNA]</scope>
</reference>
<protein>
    <submittedName>
        <fullName evidence="4">Uncharacterized protein</fullName>
    </submittedName>
</protein>
<organism evidence="4 6">
    <name type="scientific">Nesidiocoris tenuis</name>
    <dbReference type="NCBI Taxonomy" id="355587"/>
    <lineage>
        <taxon>Eukaryota</taxon>
        <taxon>Metazoa</taxon>
        <taxon>Ecdysozoa</taxon>
        <taxon>Arthropoda</taxon>
        <taxon>Hexapoda</taxon>
        <taxon>Insecta</taxon>
        <taxon>Pterygota</taxon>
        <taxon>Neoptera</taxon>
        <taxon>Paraneoptera</taxon>
        <taxon>Hemiptera</taxon>
        <taxon>Heteroptera</taxon>
        <taxon>Panheteroptera</taxon>
        <taxon>Cimicomorpha</taxon>
        <taxon>Miridae</taxon>
        <taxon>Dicyphina</taxon>
        <taxon>Nesidiocoris</taxon>
    </lineage>
</organism>
<evidence type="ECO:0000256" key="2">
    <source>
        <dbReference type="SAM" id="Phobius"/>
    </source>
</evidence>
<feature type="compositionally biased region" description="Basic and acidic residues" evidence="1">
    <location>
        <begin position="141"/>
        <end position="154"/>
    </location>
</feature>
<keyword evidence="2" id="KW-0812">Transmembrane</keyword>
<feature type="signal peptide" evidence="3">
    <location>
        <begin position="1"/>
        <end position="17"/>
    </location>
</feature>
<keyword evidence="6" id="KW-1185">Reference proteome</keyword>
<feature type="region of interest" description="Disordered" evidence="1">
    <location>
        <begin position="119"/>
        <end position="183"/>
    </location>
</feature>
<name>A0A6H5HQU1_9HEMI</name>